<proteinExistence type="predicted"/>
<evidence type="ECO:0000313" key="2">
    <source>
        <dbReference type="EMBL" id="CDX33875.1"/>
    </source>
</evidence>
<dbReference type="EMBL" id="CCNB01000009">
    <property type="protein sequence ID" value="CDX33875.1"/>
    <property type="molecule type" value="Genomic_DNA"/>
</dbReference>
<accession>A0A090EXF1</accession>
<evidence type="ECO:0000259" key="1">
    <source>
        <dbReference type="Pfam" id="PF01370"/>
    </source>
</evidence>
<dbReference type="Proteomes" id="UP000046373">
    <property type="component" value="Unassembled WGS sequence"/>
</dbReference>
<dbReference type="PANTHER" id="PTHR43245:SF24">
    <property type="entry name" value="DEHYDROGENASE"/>
    <property type="match status" value="1"/>
</dbReference>
<organism evidence="2 3">
    <name type="scientific">Mesorhizobium plurifarium</name>
    <dbReference type="NCBI Taxonomy" id="69974"/>
    <lineage>
        <taxon>Bacteria</taxon>
        <taxon>Pseudomonadati</taxon>
        <taxon>Pseudomonadota</taxon>
        <taxon>Alphaproteobacteria</taxon>
        <taxon>Hyphomicrobiales</taxon>
        <taxon>Phyllobacteriaceae</taxon>
        <taxon>Mesorhizobium</taxon>
    </lineage>
</organism>
<reference evidence="2 3" key="1">
    <citation type="submission" date="2014-08" db="EMBL/GenBank/DDBJ databases">
        <authorList>
            <person name="Moulin Lionel"/>
        </authorList>
    </citation>
    <scope>NUCLEOTIDE SEQUENCE [LARGE SCALE GENOMIC DNA]</scope>
</reference>
<name>A0A090EXF1_MESPL</name>
<evidence type="ECO:0000313" key="3">
    <source>
        <dbReference type="Proteomes" id="UP000046373"/>
    </source>
</evidence>
<dbReference type="AlphaFoldDB" id="A0A090EXF1"/>
<dbReference type="PANTHER" id="PTHR43245">
    <property type="entry name" value="BIFUNCTIONAL POLYMYXIN RESISTANCE PROTEIN ARNA"/>
    <property type="match status" value="1"/>
</dbReference>
<dbReference type="Gene3D" id="3.40.50.720">
    <property type="entry name" value="NAD(P)-binding Rossmann-like Domain"/>
    <property type="match status" value="1"/>
</dbReference>
<dbReference type="InterPro" id="IPR036291">
    <property type="entry name" value="NAD(P)-bd_dom_sf"/>
</dbReference>
<protein>
    <submittedName>
        <fullName evidence="2">NAD-dependent epimerase/dehydratase family protein</fullName>
    </submittedName>
</protein>
<dbReference type="InterPro" id="IPR050177">
    <property type="entry name" value="Lipid_A_modif_metabolic_enz"/>
</dbReference>
<sequence length="327" mass="35437">MAVLVTGASGFLGAHVLERLAESGTLALGLGRDEERCAALETLGHRIIRHDLAEPIDQALDPRLGRVERIIHCAALSSPFGRLADFEAANVTATRNLVDFASRQRVSRFVYISSPSVCFAFRDQLGLTEDAALPEPVNHYARTKRLAEKIVLGQPVIHPVVLRPRGIYGKGDRALLPRLIKAAKSRPLPLFRDGRAAIDLTYVDDVVDAVMAALAAPEEVEYQVFNVSGGEVLPVRRIADAACSRAGLKARWRPTPLMPAMLTAGLMEAVALRLPGRPEPPVTRYALGLFAYAQSLDLSKAKRVLGWAPKVPFERGLDRTFAGGSGP</sequence>
<dbReference type="InterPro" id="IPR001509">
    <property type="entry name" value="Epimerase_deHydtase"/>
</dbReference>
<gene>
    <name evidence="2" type="ORF">MPLDJ20_170091</name>
</gene>
<dbReference type="GeneID" id="31889923"/>
<dbReference type="Pfam" id="PF01370">
    <property type="entry name" value="Epimerase"/>
    <property type="match status" value="1"/>
</dbReference>
<dbReference type="SUPFAM" id="SSF51735">
    <property type="entry name" value="NAD(P)-binding Rossmann-fold domains"/>
    <property type="match status" value="1"/>
</dbReference>
<feature type="domain" description="NAD-dependent epimerase/dehydratase" evidence="1">
    <location>
        <begin position="3"/>
        <end position="227"/>
    </location>
</feature>